<dbReference type="InterPro" id="IPR049784">
    <property type="entry name" value="ChvE-like"/>
</dbReference>
<evidence type="ECO:0000256" key="1">
    <source>
        <dbReference type="ARBA" id="ARBA00004196"/>
    </source>
</evidence>
<evidence type="ECO:0000259" key="4">
    <source>
        <dbReference type="Pfam" id="PF13407"/>
    </source>
</evidence>
<organism evidence="5 6">
    <name type="scientific">Streptomyces flaveus</name>
    <dbReference type="NCBI Taxonomy" id="66370"/>
    <lineage>
        <taxon>Bacteria</taxon>
        <taxon>Bacillati</taxon>
        <taxon>Actinomycetota</taxon>
        <taxon>Actinomycetes</taxon>
        <taxon>Kitasatosporales</taxon>
        <taxon>Streptomycetaceae</taxon>
        <taxon>Streptomyces</taxon>
        <taxon>Streptomyces aurantiacus group</taxon>
    </lineage>
</organism>
<feature type="domain" description="Periplasmic binding protein" evidence="4">
    <location>
        <begin position="36"/>
        <end position="315"/>
    </location>
</feature>
<dbReference type="InterPro" id="IPR028082">
    <property type="entry name" value="Peripla_BP_I"/>
</dbReference>
<dbReference type="PANTHER" id="PTHR30036">
    <property type="entry name" value="D-XYLOSE-BINDING PERIPLASMIC PROTEIN"/>
    <property type="match status" value="1"/>
</dbReference>
<dbReference type="SUPFAM" id="SSF53822">
    <property type="entry name" value="Periplasmic binding protein-like I"/>
    <property type="match status" value="1"/>
</dbReference>
<evidence type="ECO:0000313" key="5">
    <source>
        <dbReference type="EMBL" id="GGK92468.1"/>
    </source>
</evidence>
<comment type="subcellular location">
    <subcellularLocation>
        <location evidence="1">Cell envelope</location>
    </subcellularLocation>
</comment>
<dbReference type="NCBIfam" id="NF040907">
    <property type="entry name" value="ChvE"/>
    <property type="match status" value="1"/>
</dbReference>
<feature type="chain" id="PRO_5038996769" evidence="3">
    <location>
        <begin position="22"/>
        <end position="363"/>
    </location>
</feature>
<dbReference type="Gene3D" id="3.40.50.2300">
    <property type="match status" value="2"/>
</dbReference>
<protein>
    <submittedName>
        <fullName evidence="5">Sugar ABC transporter substrate-binding protein</fullName>
    </submittedName>
</protein>
<evidence type="ECO:0000256" key="3">
    <source>
        <dbReference type="SAM" id="SignalP"/>
    </source>
</evidence>
<keyword evidence="6" id="KW-1185">Reference proteome</keyword>
<dbReference type="PANTHER" id="PTHR30036:SF1">
    <property type="entry name" value="D-XYLOSE-BINDING PERIPLASMIC PROTEIN"/>
    <property type="match status" value="1"/>
</dbReference>
<dbReference type="GO" id="GO:0030246">
    <property type="term" value="F:carbohydrate binding"/>
    <property type="evidence" value="ECO:0007669"/>
    <property type="project" value="TreeGrafter"/>
</dbReference>
<name>A0A917R7B3_9ACTN</name>
<proteinExistence type="predicted"/>
<dbReference type="GO" id="GO:0030288">
    <property type="term" value="C:outer membrane-bounded periplasmic space"/>
    <property type="evidence" value="ECO:0007669"/>
    <property type="project" value="TreeGrafter"/>
</dbReference>
<sequence length="363" mass="39125">MRVRITVAAALSAALSLSLTACGESGDVGSSGDETVGIAMPTTDSPRWISDGRSMVDQVKGFGYGATLKYAENDPKTQVEQVEAMIDDGVDALVIAAVDGRAFTDVLRKAESAKIPVISYDRLLLGSDDVDYYATFDNEQVGELQADFLIEQLGLANGSAKGPFNLEVFAGSADDNNTGFFFDGAMKILQPYIDSGELVVKSGQTKMDQVTTLRWDGVRAEKRMNKLLDSHYTNERVDAVLSPYDGMSLGIIKALKSHGYGGDGGRDLPIVTGQDAEVPSVKSIMAGEQTQTVYKDTRELALITSYMVNAVVHGKRPAINDTSTYDNGEKVVPAYLLEPVSVDKGNYKKVLIDSDYLKASDLR</sequence>
<accession>A0A917R7B3</accession>
<dbReference type="AlphaFoldDB" id="A0A917R7B3"/>
<dbReference type="EMBL" id="BMPQ01000019">
    <property type="protein sequence ID" value="GGK92468.1"/>
    <property type="molecule type" value="Genomic_DNA"/>
</dbReference>
<dbReference type="InterPro" id="IPR050555">
    <property type="entry name" value="Bact_Solute-Bind_Prot2"/>
</dbReference>
<dbReference type="InterPro" id="IPR025997">
    <property type="entry name" value="SBP_2_dom"/>
</dbReference>
<dbReference type="CDD" id="cd19994">
    <property type="entry name" value="PBP1_ChvE"/>
    <property type="match status" value="1"/>
</dbReference>
<dbReference type="Proteomes" id="UP000637788">
    <property type="component" value="Unassembled WGS sequence"/>
</dbReference>
<keyword evidence="2 3" id="KW-0732">Signal</keyword>
<reference evidence="5" key="1">
    <citation type="journal article" date="2014" name="Int. J. Syst. Evol. Microbiol.">
        <title>Complete genome sequence of Corynebacterium casei LMG S-19264T (=DSM 44701T), isolated from a smear-ripened cheese.</title>
        <authorList>
            <consortium name="US DOE Joint Genome Institute (JGI-PGF)"/>
            <person name="Walter F."/>
            <person name="Albersmeier A."/>
            <person name="Kalinowski J."/>
            <person name="Ruckert C."/>
        </authorList>
    </citation>
    <scope>NUCLEOTIDE SEQUENCE</scope>
    <source>
        <strain evidence="5">JCM 3035</strain>
    </source>
</reference>
<gene>
    <name evidence="5" type="ORF">GCM10010094_61630</name>
</gene>
<reference evidence="5" key="2">
    <citation type="submission" date="2020-09" db="EMBL/GenBank/DDBJ databases">
        <authorList>
            <person name="Sun Q."/>
            <person name="Ohkuma M."/>
        </authorList>
    </citation>
    <scope>NUCLEOTIDE SEQUENCE</scope>
    <source>
        <strain evidence="5">JCM 3035</strain>
    </source>
</reference>
<comment type="caution">
    <text evidence="5">The sequence shown here is derived from an EMBL/GenBank/DDBJ whole genome shotgun (WGS) entry which is preliminary data.</text>
</comment>
<evidence type="ECO:0000313" key="6">
    <source>
        <dbReference type="Proteomes" id="UP000637788"/>
    </source>
</evidence>
<dbReference type="Pfam" id="PF13407">
    <property type="entry name" value="Peripla_BP_4"/>
    <property type="match status" value="1"/>
</dbReference>
<feature type="signal peptide" evidence="3">
    <location>
        <begin position="1"/>
        <end position="21"/>
    </location>
</feature>
<dbReference type="PROSITE" id="PS51257">
    <property type="entry name" value="PROKAR_LIPOPROTEIN"/>
    <property type="match status" value="1"/>
</dbReference>
<evidence type="ECO:0000256" key="2">
    <source>
        <dbReference type="ARBA" id="ARBA00022729"/>
    </source>
</evidence>